<dbReference type="InterPro" id="IPR017451">
    <property type="entry name" value="F-box-assoc_interact_dom"/>
</dbReference>
<dbReference type="InterPro" id="IPR055290">
    <property type="entry name" value="At3g26010-like"/>
</dbReference>
<evidence type="ECO:0000313" key="2">
    <source>
        <dbReference type="EMBL" id="CAL5035044.1"/>
    </source>
</evidence>
<sequence length="380" mass="43125">MAEQPRDKMANTAAATGLTDDLVVDILSRLPVKSLCRCKCVSPHWRDLISDPDHHRHLPQTLAGFFCKDFNNGREVWRFANLGEARRPLLISTPFTFMPGYEDVAVVDACNGLLLCRPPKGSQHHISRYVVCNPVTKSWVVLPDSGSHGDDAEDDESFVARLGFDPAVSPHFYVFEFVENSYGTVAGVEIYSSEAGAWSYKESQRNYETDLFEFSPSVFVNGFLHFSTIQFEVVALDVEGESWWVLPTPEDADDVGDRDNWDPGFLGRYQGHLCYMTLCYNERDLSVWVLEDYDVDGWVLKVTVWQLAEKISPRESNYYQLITIHPDCNWILYVTGLESMLMAYDMDHDEVHVIQNLGSRSVMSCIPYVPLYGKSLTDGN</sequence>
<dbReference type="EMBL" id="OZ075142">
    <property type="protein sequence ID" value="CAL5035044.1"/>
    <property type="molecule type" value="Genomic_DNA"/>
</dbReference>
<gene>
    <name evidence="2" type="ORF">URODEC1_LOCUS83354</name>
</gene>
<organism evidence="2 3">
    <name type="scientific">Urochloa decumbens</name>
    <dbReference type="NCBI Taxonomy" id="240449"/>
    <lineage>
        <taxon>Eukaryota</taxon>
        <taxon>Viridiplantae</taxon>
        <taxon>Streptophyta</taxon>
        <taxon>Embryophyta</taxon>
        <taxon>Tracheophyta</taxon>
        <taxon>Spermatophyta</taxon>
        <taxon>Magnoliopsida</taxon>
        <taxon>Liliopsida</taxon>
        <taxon>Poales</taxon>
        <taxon>Poaceae</taxon>
        <taxon>PACMAD clade</taxon>
        <taxon>Panicoideae</taxon>
        <taxon>Panicodae</taxon>
        <taxon>Paniceae</taxon>
        <taxon>Melinidinae</taxon>
        <taxon>Urochloa</taxon>
    </lineage>
</organism>
<dbReference type="Gene3D" id="1.20.1280.50">
    <property type="match status" value="1"/>
</dbReference>
<dbReference type="InterPro" id="IPR001810">
    <property type="entry name" value="F-box_dom"/>
</dbReference>
<accession>A0ABC9D9Y8</accession>
<protein>
    <recommendedName>
        <fullName evidence="1">F-box domain-containing protein</fullName>
    </recommendedName>
</protein>
<dbReference type="NCBIfam" id="TIGR01640">
    <property type="entry name" value="F_box_assoc_1"/>
    <property type="match status" value="1"/>
</dbReference>
<dbReference type="SMART" id="SM00256">
    <property type="entry name" value="FBOX"/>
    <property type="match status" value="1"/>
</dbReference>
<feature type="domain" description="F-box" evidence="1">
    <location>
        <begin position="18"/>
        <end position="58"/>
    </location>
</feature>
<dbReference type="AlphaFoldDB" id="A0ABC9D9Y8"/>
<evidence type="ECO:0000259" key="1">
    <source>
        <dbReference type="SMART" id="SM00256"/>
    </source>
</evidence>
<reference evidence="3" key="1">
    <citation type="submission" date="2024-06" db="EMBL/GenBank/DDBJ databases">
        <authorList>
            <person name="Ryan C."/>
        </authorList>
    </citation>
    <scope>NUCLEOTIDE SEQUENCE [LARGE SCALE GENOMIC DNA]</scope>
</reference>
<dbReference type="Proteomes" id="UP001497457">
    <property type="component" value="Chromosome 32b"/>
</dbReference>
<dbReference type="PANTHER" id="PTHR35546:SF80">
    <property type="entry name" value="F-BOX DOMAIN CONTAINING PROTEIN EXPRESSED"/>
    <property type="match status" value="1"/>
</dbReference>
<evidence type="ECO:0000313" key="3">
    <source>
        <dbReference type="Proteomes" id="UP001497457"/>
    </source>
</evidence>
<reference evidence="2 3" key="2">
    <citation type="submission" date="2024-10" db="EMBL/GenBank/DDBJ databases">
        <authorList>
            <person name="Ryan C."/>
        </authorList>
    </citation>
    <scope>NUCLEOTIDE SEQUENCE [LARGE SCALE GENOMIC DNA]</scope>
</reference>
<dbReference type="PANTHER" id="PTHR35546">
    <property type="entry name" value="F-BOX PROTEIN INTERACTION DOMAIN PROTEIN-RELATED"/>
    <property type="match status" value="1"/>
</dbReference>
<dbReference type="Pfam" id="PF00646">
    <property type="entry name" value="F-box"/>
    <property type="match status" value="1"/>
</dbReference>
<dbReference type="InterPro" id="IPR036047">
    <property type="entry name" value="F-box-like_dom_sf"/>
</dbReference>
<dbReference type="SUPFAM" id="SSF81383">
    <property type="entry name" value="F-box domain"/>
    <property type="match status" value="1"/>
</dbReference>
<dbReference type="Pfam" id="PF24750">
    <property type="entry name" value="b-prop_At3g26010-like"/>
    <property type="match status" value="1"/>
</dbReference>
<dbReference type="InterPro" id="IPR056592">
    <property type="entry name" value="Beta-prop_At3g26010-like"/>
</dbReference>
<proteinExistence type="predicted"/>
<name>A0ABC9D9Y8_9POAL</name>
<dbReference type="CDD" id="cd22157">
    <property type="entry name" value="F-box_AtFBW1-like"/>
    <property type="match status" value="1"/>
</dbReference>
<keyword evidence="3" id="KW-1185">Reference proteome</keyword>